<dbReference type="Pfam" id="PF07714">
    <property type="entry name" value="PK_Tyr_Ser-Thr"/>
    <property type="match status" value="1"/>
</dbReference>
<dbReference type="InterPro" id="IPR008266">
    <property type="entry name" value="Tyr_kinase_AS"/>
</dbReference>
<keyword evidence="1" id="KW-0808">Transferase</keyword>
<evidence type="ECO:0000256" key="2">
    <source>
        <dbReference type="ARBA" id="ARBA00022741"/>
    </source>
</evidence>
<dbReference type="PANTHER" id="PTHR47989">
    <property type="entry name" value="OS01G0750732 PROTEIN"/>
    <property type="match status" value="1"/>
</dbReference>
<dbReference type="SUPFAM" id="SSF56112">
    <property type="entry name" value="Protein kinase-like (PK-like)"/>
    <property type="match status" value="1"/>
</dbReference>
<proteinExistence type="predicted"/>
<dbReference type="PROSITE" id="PS00109">
    <property type="entry name" value="PROTEIN_KINASE_TYR"/>
    <property type="match status" value="1"/>
</dbReference>
<protein>
    <recommendedName>
        <fullName evidence="4">Protein kinase domain-containing protein</fullName>
    </recommendedName>
</protein>
<comment type="caution">
    <text evidence="5">The sequence shown here is derived from an EMBL/GenBank/DDBJ whole genome shotgun (WGS) entry which is preliminary data.</text>
</comment>
<name>A0ABU6XEG0_9FABA</name>
<keyword evidence="1" id="KW-0418">Kinase</keyword>
<dbReference type="PROSITE" id="PS50011">
    <property type="entry name" value="PROTEIN_KINASE_DOM"/>
    <property type="match status" value="1"/>
</dbReference>
<dbReference type="InterPro" id="IPR001245">
    <property type="entry name" value="Ser-Thr/Tyr_kinase_cat_dom"/>
</dbReference>
<evidence type="ECO:0000313" key="5">
    <source>
        <dbReference type="EMBL" id="MED6195155.1"/>
    </source>
</evidence>
<dbReference type="PANTHER" id="PTHR47989:SF8">
    <property type="entry name" value="INACTIVE PROTEIN KINASE SELMODRAFT_444075-LIKE"/>
    <property type="match status" value="1"/>
</dbReference>
<dbReference type="Gene3D" id="1.10.510.10">
    <property type="entry name" value="Transferase(Phosphotransferase) domain 1"/>
    <property type="match status" value="1"/>
</dbReference>
<reference evidence="5 6" key="1">
    <citation type="journal article" date="2023" name="Plants (Basel)">
        <title>Bridging the Gap: Combining Genomics and Transcriptomics Approaches to Understand Stylosanthes scabra, an Orphan Legume from the Brazilian Caatinga.</title>
        <authorList>
            <person name="Ferreira-Neto J.R.C."/>
            <person name="da Silva M.D."/>
            <person name="Binneck E."/>
            <person name="de Melo N.F."/>
            <person name="da Silva R.H."/>
            <person name="de Melo A.L.T.M."/>
            <person name="Pandolfi V."/>
            <person name="Bustamante F.O."/>
            <person name="Brasileiro-Vidal A.C."/>
            <person name="Benko-Iseppon A.M."/>
        </authorList>
    </citation>
    <scope>NUCLEOTIDE SEQUENCE [LARGE SCALE GENOMIC DNA]</scope>
    <source>
        <tissue evidence="5">Leaves</tissue>
    </source>
</reference>
<dbReference type="PIRSF" id="PIRSF000654">
    <property type="entry name" value="Integrin-linked_kinase"/>
    <property type="match status" value="1"/>
</dbReference>
<evidence type="ECO:0000256" key="3">
    <source>
        <dbReference type="ARBA" id="ARBA00022840"/>
    </source>
</evidence>
<dbReference type="EMBL" id="JASCZI010211617">
    <property type="protein sequence ID" value="MED6195155.1"/>
    <property type="molecule type" value="Genomic_DNA"/>
</dbReference>
<dbReference type="InterPro" id="IPR011009">
    <property type="entry name" value="Kinase-like_dom_sf"/>
</dbReference>
<feature type="domain" description="Protein kinase" evidence="4">
    <location>
        <begin position="19"/>
        <end position="299"/>
    </location>
</feature>
<organism evidence="5 6">
    <name type="scientific">Stylosanthes scabra</name>
    <dbReference type="NCBI Taxonomy" id="79078"/>
    <lineage>
        <taxon>Eukaryota</taxon>
        <taxon>Viridiplantae</taxon>
        <taxon>Streptophyta</taxon>
        <taxon>Embryophyta</taxon>
        <taxon>Tracheophyta</taxon>
        <taxon>Spermatophyta</taxon>
        <taxon>Magnoliopsida</taxon>
        <taxon>eudicotyledons</taxon>
        <taxon>Gunneridae</taxon>
        <taxon>Pentapetalae</taxon>
        <taxon>rosids</taxon>
        <taxon>fabids</taxon>
        <taxon>Fabales</taxon>
        <taxon>Fabaceae</taxon>
        <taxon>Papilionoideae</taxon>
        <taxon>50 kb inversion clade</taxon>
        <taxon>dalbergioids sensu lato</taxon>
        <taxon>Dalbergieae</taxon>
        <taxon>Pterocarpus clade</taxon>
        <taxon>Stylosanthes</taxon>
    </lineage>
</organism>
<evidence type="ECO:0000313" key="6">
    <source>
        <dbReference type="Proteomes" id="UP001341840"/>
    </source>
</evidence>
<dbReference type="Proteomes" id="UP001341840">
    <property type="component" value="Unassembled WGS sequence"/>
</dbReference>
<gene>
    <name evidence="5" type="ORF">PIB30_035370</name>
</gene>
<keyword evidence="3" id="KW-0067">ATP-binding</keyword>
<sequence>MGTKIELNYSELYKVTGGFSQKNFLSEGGFGAVYKGKVSNGMMVAVKQHKNASFQGEKEFKSEVSVLREARHENVLMLLGSCSEGHNRLLVYEYVCNGSLDQHLSQHSRSPLSWKHRIKVAIGAGRGLLYLHSKNIIHGDLRPNNILVTHDHLPLLGDFGLARTQNQDSSIEVVAEIAGYLAPEYAECGKFSTKTDVYSFGVVLLELITGMRTNDKRLGGRTLLGWAGQLLRERKYQDLIDERIKEDHDIHQLFWMARLAEKCFSRDPQKRLTMAAVVNVLNGIVERRTIIKMKEHMYFPARLLDSFYSDSDSDNDHEDG</sequence>
<keyword evidence="6" id="KW-1185">Reference proteome</keyword>
<keyword evidence="1" id="KW-0723">Serine/threonine-protein kinase</keyword>
<keyword evidence="2" id="KW-0547">Nucleotide-binding</keyword>
<evidence type="ECO:0000259" key="4">
    <source>
        <dbReference type="PROSITE" id="PS50011"/>
    </source>
</evidence>
<accession>A0ABU6XEG0</accession>
<evidence type="ECO:0000256" key="1">
    <source>
        <dbReference type="ARBA" id="ARBA00022527"/>
    </source>
</evidence>
<dbReference type="InterPro" id="IPR000719">
    <property type="entry name" value="Prot_kinase_dom"/>
</dbReference>
<dbReference type="Gene3D" id="3.30.200.20">
    <property type="entry name" value="Phosphorylase Kinase, domain 1"/>
    <property type="match status" value="1"/>
</dbReference>